<dbReference type="EMBL" id="CADCTR010002192">
    <property type="protein sequence ID" value="CAA9338036.1"/>
    <property type="molecule type" value="Genomic_DNA"/>
</dbReference>
<gene>
    <name evidence="1" type="ORF">AVDCRST_MAG93-6499</name>
</gene>
<proteinExistence type="predicted"/>
<dbReference type="AlphaFoldDB" id="A0A6J4LRP6"/>
<name>A0A6J4LRP6_9CHLR</name>
<accession>A0A6J4LRP6</accession>
<reference evidence="1" key="1">
    <citation type="submission" date="2020-02" db="EMBL/GenBank/DDBJ databases">
        <authorList>
            <person name="Meier V. D."/>
        </authorList>
    </citation>
    <scope>NUCLEOTIDE SEQUENCE</scope>
    <source>
        <strain evidence="1">AVDCRST_MAG93</strain>
    </source>
</reference>
<feature type="non-terminal residue" evidence="1">
    <location>
        <position position="1"/>
    </location>
</feature>
<sequence>PERFRLAIVVVGEDGANPPRYIAGYDFGEPVFAQTATTFSLRKLLEASEGPA</sequence>
<protein>
    <submittedName>
        <fullName evidence="1">Uncharacterized protein</fullName>
    </submittedName>
</protein>
<evidence type="ECO:0000313" key="1">
    <source>
        <dbReference type="EMBL" id="CAA9338036.1"/>
    </source>
</evidence>
<organism evidence="1">
    <name type="scientific">uncultured Chloroflexia bacterium</name>
    <dbReference type="NCBI Taxonomy" id="1672391"/>
    <lineage>
        <taxon>Bacteria</taxon>
        <taxon>Bacillati</taxon>
        <taxon>Chloroflexota</taxon>
        <taxon>Chloroflexia</taxon>
        <taxon>environmental samples</taxon>
    </lineage>
</organism>